<evidence type="ECO:0000313" key="2">
    <source>
        <dbReference type="Proteomes" id="UP000596202"/>
    </source>
</evidence>
<sequence>MKIKQLVKISVVLSMVCSQVCCSYTSKNKENSELIPNHIAIEYLGGTTPHTAVKQTYQVRIDRIVEQLFKDKNMQGIEEELRNIAEVRTDFYAMYWKAYLLYYTAVFYKTISADDTKAAEAVAQSLAVMHKKEYDNSEYYALLAQVTSFSIQFVNITQLAKVSTAAETAAKHALALNKENLRAYLVLASHNFHTPKMFGGMQKVETYAVEGLACPDALTSEDYAPTWGRKQLYQLLLQYYEQEGKQTKLDELRKKYQLNLSHQ</sequence>
<evidence type="ECO:0000313" key="1">
    <source>
        <dbReference type="EMBL" id="QQT99166.1"/>
    </source>
</evidence>
<organism evidence="1 2">
    <name type="scientific">Myroides odoratus</name>
    <name type="common">Flavobacterium odoratum</name>
    <dbReference type="NCBI Taxonomy" id="256"/>
    <lineage>
        <taxon>Bacteria</taxon>
        <taxon>Pseudomonadati</taxon>
        <taxon>Bacteroidota</taxon>
        <taxon>Flavobacteriia</taxon>
        <taxon>Flavobacteriales</taxon>
        <taxon>Flavobacteriaceae</taxon>
        <taxon>Myroides</taxon>
    </lineage>
</organism>
<dbReference type="OrthoDB" id="1150971at2"/>
<name>A0A9Q6Z522_MYROD</name>
<reference evidence="1 2" key="1">
    <citation type="submission" date="2021-01" db="EMBL/GenBank/DDBJ databases">
        <title>FDA dAtabase for Regulatory Grade micrObial Sequences (FDA-ARGOS): Supporting development and validation of Infectious Disease Dx tests.</title>
        <authorList>
            <person name="Sproer C."/>
            <person name="Gronow S."/>
            <person name="Severitt S."/>
            <person name="Schroder I."/>
            <person name="Tallon L."/>
            <person name="Sadzewicz L."/>
            <person name="Zhao X."/>
            <person name="Boylan J."/>
            <person name="Ott S."/>
            <person name="Bowen H."/>
            <person name="Vavikolanu K."/>
            <person name="Mehta A."/>
            <person name="Aluvathingal J."/>
            <person name="Nadendla S."/>
            <person name="Lowell S."/>
            <person name="Myers T."/>
            <person name="Yan Y."/>
            <person name="Sichtig H."/>
        </authorList>
    </citation>
    <scope>NUCLEOTIDE SEQUENCE [LARGE SCALE GENOMIC DNA]</scope>
    <source>
        <strain evidence="1 2">FDAARGOS_1131</strain>
    </source>
</reference>
<proteinExistence type="predicted"/>
<dbReference type="GeneID" id="93528629"/>
<gene>
    <name evidence="1" type="ORF">I6I88_13215</name>
</gene>
<dbReference type="Proteomes" id="UP000596202">
    <property type="component" value="Chromosome"/>
</dbReference>
<protein>
    <submittedName>
        <fullName evidence="1">Uncharacterized protein</fullName>
    </submittedName>
</protein>
<dbReference type="EMBL" id="CP068108">
    <property type="protein sequence ID" value="QQT99166.1"/>
    <property type="molecule type" value="Genomic_DNA"/>
</dbReference>
<accession>A0A9Q6Z522</accession>
<dbReference type="AlphaFoldDB" id="A0A9Q6Z522"/>
<dbReference type="RefSeq" id="WP_002986918.1">
    <property type="nucleotide sequence ID" value="NZ_CP068108.1"/>
</dbReference>